<evidence type="ECO:0000313" key="2">
    <source>
        <dbReference type="EMBL" id="CAD7282784.1"/>
    </source>
</evidence>
<dbReference type="EMBL" id="CAJPEX010004310">
    <property type="protein sequence ID" value="CAG0922936.1"/>
    <property type="molecule type" value="Genomic_DNA"/>
</dbReference>
<dbReference type="Proteomes" id="UP000678499">
    <property type="component" value="Unassembled WGS sequence"/>
</dbReference>
<feature type="region of interest" description="Disordered" evidence="1">
    <location>
        <begin position="1"/>
        <end position="27"/>
    </location>
</feature>
<keyword evidence="3" id="KW-1185">Reference proteome</keyword>
<feature type="compositionally biased region" description="Polar residues" evidence="1">
    <location>
        <begin position="18"/>
        <end position="27"/>
    </location>
</feature>
<evidence type="ECO:0000256" key="1">
    <source>
        <dbReference type="SAM" id="MobiDB-lite"/>
    </source>
</evidence>
<dbReference type="AlphaFoldDB" id="A0A7R9BYD4"/>
<protein>
    <submittedName>
        <fullName evidence="2">Uncharacterized protein</fullName>
    </submittedName>
</protein>
<reference evidence="2" key="1">
    <citation type="submission" date="2020-11" db="EMBL/GenBank/DDBJ databases">
        <authorList>
            <person name="Tran Van P."/>
        </authorList>
    </citation>
    <scope>NUCLEOTIDE SEQUENCE</scope>
</reference>
<proteinExistence type="predicted"/>
<dbReference type="EMBL" id="OA886347">
    <property type="protein sequence ID" value="CAD7282784.1"/>
    <property type="molecule type" value="Genomic_DNA"/>
</dbReference>
<name>A0A7R9BYD4_9CRUS</name>
<gene>
    <name evidence="2" type="ORF">NMOB1V02_LOCUS10405</name>
</gene>
<accession>A0A7R9BYD4</accession>
<evidence type="ECO:0000313" key="3">
    <source>
        <dbReference type="Proteomes" id="UP000678499"/>
    </source>
</evidence>
<sequence>METQSMQSLREGPGPFSQIASSGKNEQTVYPADDGWVIRVYHDYEANDATFQSVMCNASCQFGNIDFCNVKHLQAPLDAYASPSKLNSIAADPVMNRYPGGNPVETAREVEYEWYGRNKNFFHIPSRSLCLGKL</sequence>
<organism evidence="2">
    <name type="scientific">Notodromas monacha</name>
    <dbReference type="NCBI Taxonomy" id="399045"/>
    <lineage>
        <taxon>Eukaryota</taxon>
        <taxon>Metazoa</taxon>
        <taxon>Ecdysozoa</taxon>
        <taxon>Arthropoda</taxon>
        <taxon>Crustacea</taxon>
        <taxon>Oligostraca</taxon>
        <taxon>Ostracoda</taxon>
        <taxon>Podocopa</taxon>
        <taxon>Podocopida</taxon>
        <taxon>Cypridocopina</taxon>
        <taxon>Cypridoidea</taxon>
        <taxon>Cyprididae</taxon>
        <taxon>Notodromas</taxon>
    </lineage>
</organism>